<keyword evidence="8 12" id="KW-0238">DNA-binding</keyword>
<evidence type="ECO:0000313" key="16">
    <source>
        <dbReference type="EnsemblMetazoa" id="CapteP214598"/>
    </source>
</evidence>
<dbReference type="PROSITE" id="PS50950">
    <property type="entry name" value="ZF_THAP"/>
    <property type="match status" value="1"/>
</dbReference>
<evidence type="ECO:0000256" key="3">
    <source>
        <dbReference type="ARBA" id="ARBA00022723"/>
    </source>
</evidence>
<protein>
    <recommendedName>
        <fullName evidence="14">THAP-type domain-containing protein</fullName>
    </recommendedName>
</protein>
<dbReference type="GO" id="GO:0005654">
    <property type="term" value="C:nucleoplasm"/>
    <property type="evidence" value="ECO:0007669"/>
    <property type="project" value="UniProtKB-SubCell"/>
</dbReference>
<dbReference type="InterPro" id="IPR006612">
    <property type="entry name" value="THAP_Znf"/>
</dbReference>
<evidence type="ECO:0000256" key="5">
    <source>
        <dbReference type="ARBA" id="ARBA00022833"/>
    </source>
</evidence>
<dbReference type="SMART" id="SM00692">
    <property type="entry name" value="DM3"/>
    <property type="match status" value="1"/>
</dbReference>
<dbReference type="InterPro" id="IPR026516">
    <property type="entry name" value="THAP1/10"/>
</dbReference>
<comment type="similarity">
    <text evidence="2">Belongs to the THAP1 family.</text>
</comment>
<comment type="subcellular location">
    <subcellularLocation>
        <location evidence="1">Nucleus</location>
        <location evidence="1">Nucleoplasm</location>
    </subcellularLocation>
</comment>
<dbReference type="OrthoDB" id="6320751at2759"/>
<reference evidence="15 17" key="2">
    <citation type="journal article" date="2013" name="Nature">
        <title>Insights into bilaterian evolution from three spiralian genomes.</title>
        <authorList>
            <person name="Simakov O."/>
            <person name="Marletaz F."/>
            <person name="Cho S.J."/>
            <person name="Edsinger-Gonzales E."/>
            <person name="Havlak P."/>
            <person name="Hellsten U."/>
            <person name="Kuo D.H."/>
            <person name="Larsson T."/>
            <person name="Lv J."/>
            <person name="Arendt D."/>
            <person name="Savage R."/>
            <person name="Osoegawa K."/>
            <person name="de Jong P."/>
            <person name="Grimwood J."/>
            <person name="Chapman J.A."/>
            <person name="Shapiro H."/>
            <person name="Aerts A."/>
            <person name="Otillar R.P."/>
            <person name="Terry A.Y."/>
            <person name="Boore J.L."/>
            <person name="Grigoriev I.V."/>
            <person name="Lindberg D.R."/>
            <person name="Seaver E.C."/>
            <person name="Weisblat D.A."/>
            <person name="Putnam N.H."/>
            <person name="Rokhsar D.S."/>
        </authorList>
    </citation>
    <scope>NUCLEOTIDE SEQUENCE</scope>
    <source>
        <strain evidence="15 17">I ESC-2004</strain>
    </source>
</reference>
<evidence type="ECO:0000256" key="1">
    <source>
        <dbReference type="ARBA" id="ARBA00004642"/>
    </source>
</evidence>
<evidence type="ECO:0000256" key="11">
    <source>
        <dbReference type="ARBA" id="ARBA00023306"/>
    </source>
</evidence>
<dbReference type="SUPFAM" id="SSF57716">
    <property type="entry name" value="Glucocorticoid receptor-like (DNA-binding domain)"/>
    <property type="match status" value="1"/>
</dbReference>
<accession>R7T5G2</accession>
<name>R7T5G2_CAPTE</name>
<keyword evidence="7" id="KW-0175">Coiled coil</keyword>
<keyword evidence="3" id="KW-0479">Metal-binding</keyword>
<keyword evidence="11" id="KW-0131">Cell cycle</keyword>
<dbReference type="Pfam" id="PF05485">
    <property type="entry name" value="THAP"/>
    <property type="match status" value="1"/>
</dbReference>
<proteinExistence type="inferred from homology"/>
<sequence>MVTCCAAKCNNRFNKQIDLRTGKFFRFHRFSNAIKRKDVCQKWLQNIRRCDLTLQDLEHMRVCSEHFEPAAYKCPTDLENSRLLENAYPTLFNVSNPPPRLTPKRPPPKTRPPPPPPKRRKSSTAAICHFRFAK</sequence>
<evidence type="ECO:0000256" key="4">
    <source>
        <dbReference type="ARBA" id="ARBA00022771"/>
    </source>
</evidence>
<keyword evidence="5" id="KW-0862">Zinc</keyword>
<evidence type="ECO:0000313" key="17">
    <source>
        <dbReference type="Proteomes" id="UP000014760"/>
    </source>
</evidence>
<dbReference type="PANTHER" id="PTHR46600">
    <property type="entry name" value="THAP DOMAIN-CONTAINING"/>
    <property type="match status" value="1"/>
</dbReference>
<dbReference type="GO" id="GO:0043565">
    <property type="term" value="F:sequence-specific DNA binding"/>
    <property type="evidence" value="ECO:0007669"/>
    <property type="project" value="InterPro"/>
</dbReference>
<dbReference type="EMBL" id="KB311901">
    <property type="protein sequence ID" value="ELT88256.1"/>
    <property type="molecule type" value="Genomic_DNA"/>
</dbReference>
<keyword evidence="17" id="KW-1185">Reference proteome</keyword>
<keyword evidence="4 12" id="KW-0863">Zinc-finger</keyword>
<evidence type="ECO:0000256" key="13">
    <source>
        <dbReference type="SAM" id="MobiDB-lite"/>
    </source>
</evidence>
<evidence type="ECO:0000256" key="7">
    <source>
        <dbReference type="ARBA" id="ARBA00023054"/>
    </source>
</evidence>
<organism evidence="15">
    <name type="scientific">Capitella teleta</name>
    <name type="common">Polychaete worm</name>
    <dbReference type="NCBI Taxonomy" id="283909"/>
    <lineage>
        <taxon>Eukaryota</taxon>
        <taxon>Metazoa</taxon>
        <taxon>Spiralia</taxon>
        <taxon>Lophotrochozoa</taxon>
        <taxon>Annelida</taxon>
        <taxon>Polychaeta</taxon>
        <taxon>Sedentaria</taxon>
        <taxon>Scolecida</taxon>
        <taxon>Capitellidae</taxon>
        <taxon>Capitella</taxon>
    </lineage>
</organism>
<reference evidence="17" key="1">
    <citation type="submission" date="2012-12" db="EMBL/GenBank/DDBJ databases">
        <authorList>
            <person name="Hellsten U."/>
            <person name="Grimwood J."/>
            <person name="Chapman J.A."/>
            <person name="Shapiro H."/>
            <person name="Aerts A."/>
            <person name="Otillar R.P."/>
            <person name="Terry A.Y."/>
            <person name="Boore J.L."/>
            <person name="Simakov O."/>
            <person name="Marletaz F."/>
            <person name="Cho S.-J."/>
            <person name="Edsinger-Gonzales E."/>
            <person name="Havlak P."/>
            <person name="Kuo D.-H."/>
            <person name="Larsson T."/>
            <person name="Lv J."/>
            <person name="Arendt D."/>
            <person name="Savage R."/>
            <person name="Osoegawa K."/>
            <person name="de Jong P."/>
            <person name="Lindberg D.R."/>
            <person name="Seaver E.C."/>
            <person name="Weisblat D.A."/>
            <person name="Putnam N.H."/>
            <person name="Grigoriev I.V."/>
            <person name="Rokhsar D.S."/>
        </authorList>
    </citation>
    <scope>NUCLEOTIDE SEQUENCE</scope>
    <source>
        <strain evidence="17">I ESC-2004</strain>
    </source>
</reference>
<keyword evidence="6" id="KW-0805">Transcription regulation</keyword>
<evidence type="ECO:0000256" key="12">
    <source>
        <dbReference type="PROSITE-ProRule" id="PRU00309"/>
    </source>
</evidence>
<feature type="region of interest" description="Disordered" evidence="13">
    <location>
        <begin position="90"/>
        <end position="124"/>
    </location>
</feature>
<evidence type="ECO:0000259" key="14">
    <source>
        <dbReference type="PROSITE" id="PS50950"/>
    </source>
</evidence>
<evidence type="ECO:0000256" key="10">
    <source>
        <dbReference type="ARBA" id="ARBA00023242"/>
    </source>
</evidence>
<dbReference type="SMART" id="SM00980">
    <property type="entry name" value="THAP"/>
    <property type="match status" value="1"/>
</dbReference>
<dbReference type="EnsemblMetazoa" id="CapteT214598">
    <property type="protein sequence ID" value="CapteP214598"/>
    <property type="gene ID" value="CapteG214598"/>
</dbReference>
<evidence type="ECO:0000256" key="2">
    <source>
        <dbReference type="ARBA" id="ARBA00006177"/>
    </source>
</evidence>
<gene>
    <name evidence="15" type="ORF">CAPTEDRAFT_214598</name>
</gene>
<evidence type="ECO:0000256" key="6">
    <source>
        <dbReference type="ARBA" id="ARBA00023015"/>
    </source>
</evidence>
<keyword evidence="9" id="KW-0804">Transcription</keyword>
<evidence type="ECO:0000256" key="9">
    <source>
        <dbReference type="ARBA" id="ARBA00023163"/>
    </source>
</evidence>
<reference evidence="16" key="3">
    <citation type="submission" date="2015-06" db="UniProtKB">
        <authorList>
            <consortium name="EnsemblMetazoa"/>
        </authorList>
    </citation>
    <scope>IDENTIFICATION</scope>
</reference>
<keyword evidence="10" id="KW-0539">Nucleus</keyword>
<dbReference type="Proteomes" id="UP000014760">
    <property type="component" value="Unassembled WGS sequence"/>
</dbReference>
<dbReference type="HOGENOM" id="CLU_1898225_0_0_1"/>
<feature type="domain" description="THAP-type" evidence="14">
    <location>
        <begin position="1"/>
        <end position="92"/>
    </location>
</feature>
<evidence type="ECO:0000313" key="15">
    <source>
        <dbReference type="EMBL" id="ELT88256.1"/>
    </source>
</evidence>
<dbReference type="PANTHER" id="PTHR46600:SF1">
    <property type="entry name" value="THAP DOMAIN-CONTAINING PROTEIN 1"/>
    <property type="match status" value="1"/>
</dbReference>
<evidence type="ECO:0000256" key="8">
    <source>
        <dbReference type="ARBA" id="ARBA00023125"/>
    </source>
</evidence>
<dbReference type="AlphaFoldDB" id="R7T5G2"/>
<dbReference type="OMA" id="WICNIRR"/>
<dbReference type="EMBL" id="AMQN01033554">
    <property type="status" value="NOT_ANNOTATED_CDS"/>
    <property type="molecule type" value="Genomic_DNA"/>
</dbReference>
<dbReference type="GO" id="GO:0008270">
    <property type="term" value="F:zinc ion binding"/>
    <property type="evidence" value="ECO:0007669"/>
    <property type="project" value="UniProtKB-KW"/>
</dbReference>